<reference evidence="1" key="1">
    <citation type="submission" date="2023-03" db="EMBL/GenBank/DDBJ databases">
        <authorList>
            <person name="Steffen K."/>
            <person name="Cardenas P."/>
        </authorList>
    </citation>
    <scope>NUCLEOTIDE SEQUENCE</scope>
</reference>
<gene>
    <name evidence="1" type="ORF">GBAR_LOCUS2866</name>
</gene>
<dbReference type="AlphaFoldDB" id="A0AA35VZS1"/>
<dbReference type="EMBL" id="CASHTH010000394">
    <property type="protein sequence ID" value="CAI8000206.1"/>
    <property type="molecule type" value="Genomic_DNA"/>
</dbReference>
<accession>A0AA35VZS1</accession>
<evidence type="ECO:0000313" key="1">
    <source>
        <dbReference type="EMBL" id="CAI8000206.1"/>
    </source>
</evidence>
<evidence type="ECO:0000313" key="2">
    <source>
        <dbReference type="Proteomes" id="UP001174909"/>
    </source>
</evidence>
<protein>
    <submittedName>
        <fullName evidence="1">Uncharacterized protein</fullName>
    </submittedName>
</protein>
<keyword evidence="2" id="KW-1185">Reference proteome</keyword>
<dbReference type="Proteomes" id="UP001174909">
    <property type="component" value="Unassembled WGS sequence"/>
</dbReference>
<organism evidence="1 2">
    <name type="scientific">Geodia barretti</name>
    <name type="common">Barrett's horny sponge</name>
    <dbReference type="NCBI Taxonomy" id="519541"/>
    <lineage>
        <taxon>Eukaryota</taxon>
        <taxon>Metazoa</taxon>
        <taxon>Porifera</taxon>
        <taxon>Demospongiae</taxon>
        <taxon>Heteroscleromorpha</taxon>
        <taxon>Tetractinellida</taxon>
        <taxon>Astrophorina</taxon>
        <taxon>Geodiidae</taxon>
        <taxon>Geodia</taxon>
    </lineage>
</organism>
<proteinExistence type="predicted"/>
<comment type="caution">
    <text evidence="1">The sequence shown here is derived from an EMBL/GenBank/DDBJ whole genome shotgun (WGS) entry which is preliminary data.</text>
</comment>
<name>A0AA35VZS1_GEOBA</name>
<sequence length="56" mass="6314">MSGRVDAYLPFRGLSAWFSSSMSLEDVSQLKTKQTSSSVTIPIRLTQYESMRLNLV</sequence>